<evidence type="ECO:0000313" key="7">
    <source>
        <dbReference type="Proteomes" id="UP000182584"/>
    </source>
</evidence>
<dbReference type="InterPro" id="IPR020816">
    <property type="entry name" value="Histone-like_DNA-bd_CS"/>
</dbReference>
<dbReference type="PROSITE" id="PS00045">
    <property type="entry name" value="HISTONE_LIKE"/>
    <property type="match status" value="1"/>
</dbReference>
<sequence length="94" mass="9909">MNKAELVDAIAKQTGLSKKDSEKAVTAFVDAVTKTLKKKGKVQLVGFGTFETAKRAARNGKNPQTGATIKIPAAIAPKFKPGKALKDAVNGKKK</sequence>
<dbReference type="SMART" id="SM00411">
    <property type="entry name" value="BHL"/>
    <property type="match status" value="1"/>
</dbReference>
<accession>A0A1H9MJ84</accession>
<dbReference type="Pfam" id="PF00216">
    <property type="entry name" value="Bac_DNA_binding"/>
    <property type="match status" value="1"/>
</dbReference>
<dbReference type="GO" id="GO:0003677">
    <property type="term" value="F:DNA binding"/>
    <property type="evidence" value="ECO:0007669"/>
    <property type="project" value="UniProtKB-KW"/>
</dbReference>
<dbReference type="CDD" id="cd13831">
    <property type="entry name" value="HU"/>
    <property type="match status" value="1"/>
</dbReference>
<dbReference type="AlphaFoldDB" id="A0A1H9MJ84"/>
<dbReference type="PANTHER" id="PTHR33175:SF3">
    <property type="entry name" value="DNA-BINDING PROTEIN HU-BETA"/>
    <property type="match status" value="1"/>
</dbReference>
<evidence type="ECO:0000313" key="6">
    <source>
        <dbReference type="EMBL" id="SER23752.1"/>
    </source>
</evidence>
<dbReference type="GO" id="GO:0030527">
    <property type="term" value="F:structural constituent of chromatin"/>
    <property type="evidence" value="ECO:0007669"/>
    <property type="project" value="InterPro"/>
</dbReference>
<dbReference type="GO" id="GO:0006270">
    <property type="term" value="P:DNA replication initiation"/>
    <property type="evidence" value="ECO:0007669"/>
    <property type="project" value="UniProtKB-ARBA"/>
</dbReference>
<reference evidence="6 7" key="1">
    <citation type="submission" date="2016-10" db="EMBL/GenBank/DDBJ databases">
        <authorList>
            <person name="de Groot N.N."/>
        </authorList>
    </citation>
    <scope>NUCLEOTIDE SEQUENCE [LARGE SCALE GENOMIC DNA]</scope>
    <source>
        <strain evidence="6 7">AR40</strain>
    </source>
</reference>
<gene>
    <name evidence="5" type="ORF">CPT75_11860</name>
    <name evidence="6" type="ORF">SAMN04487884_103127</name>
</gene>
<protein>
    <submittedName>
        <fullName evidence="6">DNA-binding protein HU-beta</fullName>
    </submittedName>
    <submittedName>
        <fullName evidence="5">HU family DNA-binding protein</fullName>
    </submittedName>
</protein>
<comment type="similarity">
    <text evidence="1 4">Belongs to the bacterial histone-like protein family.</text>
</comment>
<dbReference type="FunFam" id="4.10.520.10:FF:000001">
    <property type="entry name" value="DNA-binding protein HU"/>
    <property type="match status" value="1"/>
</dbReference>
<dbReference type="GO" id="GO:0005829">
    <property type="term" value="C:cytosol"/>
    <property type="evidence" value="ECO:0007669"/>
    <property type="project" value="TreeGrafter"/>
</dbReference>
<evidence type="ECO:0000256" key="1">
    <source>
        <dbReference type="ARBA" id="ARBA00010529"/>
    </source>
</evidence>
<dbReference type="SUPFAM" id="SSF47729">
    <property type="entry name" value="IHF-like DNA-binding proteins"/>
    <property type="match status" value="1"/>
</dbReference>
<dbReference type="InterPro" id="IPR010992">
    <property type="entry name" value="IHF-like_DNA-bd_dom_sf"/>
</dbReference>
<dbReference type="GO" id="GO:1990178">
    <property type="term" value="C:HU-DNA complex"/>
    <property type="evidence" value="ECO:0007669"/>
    <property type="project" value="UniProtKB-ARBA"/>
</dbReference>
<evidence type="ECO:0000313" key="5">
    <source>
        <dbReference type="EMBL" id="PWT27742.1"/>
    </source>
</evidence>
<dbReference type="eggNOG" id="COG0776">
    <property type="taxonomic scope" value="Bacteria"/>
</dbReference>
<keyword evidence="2" id="KW-0226">DNA condensation</keyword>
<evidence type="ECO:0000313" key="8">
    <source>
        <dbReference type="Proteomes" id="UP000245488"/>
    </source>
</evidence>
<dbReference type="RefSeq" id="WP_022752599.1">
    <property type="nucleotide sequence ID" value="NZ_CM009896.1"/>
</dbReference>
<evidence type="ECO:0000256" key="4">
    <source>
        <dbReference type="RuleBase" id="RU003939"/>
    </source>
</evidence>
<name>A0A1H9MJ84_BUTFI</name>
<reference evidence="5 8" key="2">
    <citation type="submission" date="2017-09" db="EMBL/GenBank/DDBJ databases">
        <title>High-quality draft genome sequence of Butyrivibrio fibrisolvens INBov1, isolated from cow rumen.</title>
        <authorList>
            <person name="Rodriguez Hernaez J."/>
            <person name="Rivarola M."/>
            <person name="Paniego N."/>
            <person name="Cravero S."/>
            <person name="Ceron Cucchi M."/>
            <person name="Martinez M.C."/>
        </authorList>
    </citation>
    <scope>NUCLEOTIDE SEQUENCE [LARGE SCALE GENOMIC DNA]</scope>
    <source>
        <strain evidence="5 8">INBov1</strain>
    </source>
</reference>
<dbReference type="EMBL" id="FOGJ01000003">
    <property type="protein sequence ID" value="SER23752.1"/>
    <property type="molecule type" value="Genomic_DNA"/>
</dbReference>
<dbReference type="PRINTS" id="PR01727">
    <property type="entry name" value="DNABINDINGHU"/>
</dbReference>
<dbReference type="GO" id="GO:0030261">
    <property type="term" value="P:chromosome condensation"/>
    <property type="evidence" value="ECO:0007669"/>
    <property type="project" value="UniProtKB-KW"/>
</dbReference>
<dbReference type="GO" id="GO:0010467">
    <property type="term" value="P:gene expression"/>
    <property type="evidence" value="ECO:0007669"/>
    <property type="project" value="UniProtKB-ARBA"/>
</dbReference>
<dbReference type="PANTHER" id="PTHR33175">
    <property type="entry name" value="DNA-BINDING PROTEIN HU"/>
    <property type="match status" value="1"/>
</dbReference>
<dbReference type="OrthoDB" id="9799835at2"/>
<keyword evidence="3 6" id="KW-0238">DNA-binding</keyword>
<dbReference type="Proteomes" id="UP000245488">
    <property type="component" value="Chromosome"/>
</dbReference>
<dbReference type="Proteomes" id="UP000182584">
    <property type="component" value="Unassembled WGS sequence"/>
</dbReference>
<dbReference type="InterPro" id="IPR000119">
    <property type="entry name" value="Hist_DNA-bd"/>
</dbReference>
<dbReference type="Gene3D" id="4.10.520.10">
    <property type="entry name" value="IHF-like DNA-binding proteins"/>
    <property type="match status" value="1"/>
</dbReference>
<evidence type="ECO:0000256" key="2">
    <source>
        <dbReference type="ARBA" id="ARBA00023067"/>
    </source>
</evidence>
<keyword evidence="8" id="KW-1185">Reference proteome</keyword>
<proteinExistence type="inferred from homology"/>
<dbReference type="GO" id="GO:1990103">
    <property type="term" value="C:DnaA-HU complex"/>
    <property type="evidence" value="ECO:0007669"/>
    <property type="project" value="UniProtKB-ARBA"/>
</dbReference>
<dbReference type="GO" id="GO:0042802">
    <property type="term" value="F:identical protein binding"/>
    <property type="evidence" value="ECO:0007669"/>
    <property type="project" value="UniProtKB-ARBA"/>
</dbReference>
<organism evidence="6 7">
    <name type="scientific">Butyrivibrio fibrisolvens</name>
    <dbReference type="NCBI Taxonomy" id="831"/>
    <lineage>
        <taxon>Bacteria</taxon>
        <taxon>Bacillati</taxon>
        <taxon>Bacillota</taxon>
        <taxon>Clostridia</taxon>
        <taxon>Lachnospirales</taxon>
        <taxon>Lachnospiraceae</taxon>
        <taxon>Butyrivibrio</taxon>
    </lineage>
</organism>
<evidence type="ECO:0000256" key="3">
    <source>
        <dbReference type="ARBA" id="ARBA00023125"/>
    </source>
</evidence>
<dbReference type="EMBL" id="NXNG01000001">
    <property type="protein sequence ID" value="PWT27742.1"/>
    <property type="molecule type" value="Genomic_DNA"/>
</dbReference>